<dbReference type="Proteomes" id="UP000238390">
    <property type="component" value="Plasmid unnamed2"/>
</dbReference>
<keyword evidence="1" id="KW-0614">Plasmid</keyword>
<keyword evidence="2" id="KW-1185">Reference proteome</keyword>
<organism evidence="1 2">
    <name type="scientific">Pseudomonas paraeruginosa</name>
    <dbReference type="NCBI Taxonomy" id="2994495"/>
    <lineage>
        <taxon>Bacteria</taxon>
        <taxon>Pseudomonadati</taxon>
        <taxon>Pseudomonadota</taxon>
        <taxon>Gammaproteobacteria</taxon>
        <taxon>Pseudomonadales</taxon>
        <taxon>Pseudomonadaceae</taxon>
        <taxon>Pseudomonas</taxon>
    </lineage>
</organism>
<sequence length="170" mass="18516">MVAITPDHKVEGYFSEELGEGVSRRCAFYLQGQLDDASPMRVTTWKRQAFPGSVAATTDGIELRVPKGQEHPGCGSVLGPEISTGLSLSRTASKHWIGLATVSAERAYLQKNRGEDGSRGPYIIKGDVVGLLASQPGWAHVEFTGDDERSHIGWIRQDQINPLKPSDSLR</sequence>
<reference evidence="1 2" key="1">
    <citation type="submission" date="2018-02" db="EMBL/GenBank/DDBJ databases">
        <title>FDA/CDC Antimicrobial Resistant Isolate Bank Genome Sequencing.</title>
        <authorList>
            <person name="Benahmed F.H."/>
            <person name="Lutgring J.D."/>
            <person name="Yoo B."/>
            <person name="Machado M."/>
            <person name="Brown A."/>
            <person name="McAllister G."/>
            <person name="Perry A."/>
            <person name="Halpin A.L."/>
            <person name="Vavikolanu K."/>
            <person name="Ott S."/>
            <person name="Zhao X."/>
            <person name="Tallon L.J."/>
            <person name="Sadzewicz L."/>
            <person name="Aluvathingal J."/>
            <person name="Nadendla S."/>
            <person name="Voskania-kordi A."/>
            <person name="Simonyan V."/>
            <person name="Patel J."/>
            <person name="Shawar R.M."/>
        </authorList>
    </citation>
    <scope>NUCLEOTIDE SEQUENCE [LARGE SCALE GENOMIC DNA]</scope>
    <source>
        <strain evidence="1 2">AR_0356</strain>
        <plasmid evidence="1 2">unnamed2</plasmid>
    </source>
</reference>
<proteinExistence type="predicted"/>
<protein>
    <recommendedName>
        <fullName evidence="3">SH3 domain-containing protein</fullName>
    </recommendedName>
</protein>
<geneLocation type="plasmid" evidence="1 2">
    <name>unnamed2</name>
</geneLocation>
<dbReference type="EMBL" id="CP027170">
    <property type="protein sequence ID" value="AVK09420.1"/>
    <property type="molecule type" value="Genomic_DNA"/>
</dbReference>
<gene>
    <name evidence="1" type="ORF">CSB93_6622</name>
</gene>
<name>A0A2R3J5H9_9PSED</name>
<evidence type="ECO:0000313" key="1">
    <source>
        <dbReference type="EMBL" id="AVK09420.1"/>
    </source>
</evidence>
<evidence type="ECO:0008006" key="3">
    <source>
        <dbReference type="Google" id="ProtNLM"/>
    </source>
</evidence>
<evidence type="ECO:0000313" key="2">
    <source>
        <dbReference type="Proteomes" id="UP000238390"/>
    </source>
</evidence>
<dbReference type="AlphaFoldDB" id="A0A2R3J5H9"/>
<accession>A0A2R3J5H9</accession>